<dbReference type="AlphaFoldDB" id="A0A1I6LZ55"/>
<dbReference type="RefSeq" id="WP_143117734.1">
    <property type="nucleotide sequence ID" value="NZ_FOZK01000003.1"/>
</dbReference>
<evidence type="ECO:0000256" key="1">
    <source>
        <dbReference type="SAM" id="MobiDB-lite"/>
    </source>
</evidence>
<gene>
    <name evidence="2" type="ORF">SAMN05216559_3503</name>
</gene>
<feature type="region of interest" description="Disordered" evidence="1">
    <location>
        <begin position="1"/>
        <end position="29"/>
    </location>
</feature>
<accession>A0A1I6LZ55</accession>
<dbReference type="STRING" id="767519.SAMN05216559_3503"/>
<proteinExistence type="predicted"/>
<evidence type="ECO:0000313" key="3">
    <source>
        <dbReference type="Proteomes" id="UP000199062"/>
    </source>
</evidence>
<protein>
    <submittedName>
        <fullName evidence="2">Uncharacterized protein</fullName>
    </submittedName>
</protein>
<evidence type="ECO:0000313" key="2">
    <source>
        <dbReference type="EMBL" id="SFS08749.1"/>
    </source>
</evidence>
<dbReference type="EMBL" id="FOZK01000003">
    <property type="protein sequence ID" value="SFS08749.1"/>
    <property type="molecule type" value="Genomic_DNA"/>
</dbReference>
<feature type="compositionally biased region" description="Low complexity" evidence="1">
    <location>
        <begin position="20"/>
        <end position="29"/>
    </location>
</feature>
<sequence>MKRSQTARTGPESPARQHHSTGTSGVSSTARAYARSALHSGALAGLLGVITAVRARRTLLAGATDDATRQSMLAVFWLGVAMTQWGLNRSARQEARAEAVEVTDLEAPAVDG</sequence>
<keyword evidence="3" id="KW-1185">Reference proteome</keyword>
<reference evidence="2 3" key="1">
    <citation type="submission" date="2016-10" db="EMBL/GenBank/DDBJ databases">
        <authorList>
            <person name="de Groot N.N."/>
        </authorList>
    </citation>
    <scope>NUCLEOTIDE SEQUENCE [LARGE SCALE GENOMIC DNA]</scope>
    <source>
        <strain evidence="2 3">CGMCC 1.10457</strain>
    </source>
</reference>
<name>A0A1I6LZ55_9EURY</name>
<organism evidence="2 3">
    <name type="scientific">Halomicrobium zhouii</name>
    <dbReference type="NCBI Taxonomy" id="767519"/>
    <lineage>
        <taxon>Archaea</taxon>
        <taxon>Methanobacteriati</taxon>
        <taxon>Methanobacteriota</taxon>
        <taxon>Stenosarchaea group</taxon>
        <taxon>Halobacteria</taxon>
        <taxon>Halobacteriales</taxon>
        <taxon>Haloarculaceae</taxon>
        <taxon>Halomicrobium</taxon>
    </lineage>
</organism>
<dbReference type="Proteomes" id="UP000199062">
    <property type="component" value="Unassembled WGS sequence"/>
</dbReference>